<evidence type="ECO:0000313" key="3">
    <source>
        <dbReference type="Proteomes" id="UP000241048"/>
    </source>
</evidence>
<comment type="caution">
    <text evidence="2">The sequence shown here is derived from an EMBL/GenBank/DDBJ whole genome shotgun (WGS) entry which is preliminary data.</text>
</comment>
<dbReference type="EMBL" id="PYLO01000004">
    <property type="protein sequence ID" value="PST36516.1"/>
    <property type="molecule type" value="Genomic_DNA"/>
</dbReference>
<organism evidence="2 3">
    <name type="scientific">Clostridium fessum</name>
    <dbReference type="NCBI Taxonomy" id="2126740"/>
    <lineage>
        <taxon>Bacteria</taxon>
        <taxon>Bacillati</taxon>
        <taxon>Bacillota</taxon>
        <taxon>Clostridia</taxon>
        <taxon>Eubacteriales</taxon>
        <taxon>Clostridiaceae</taxon>
        <taxon>Clostridium</taxon>
    </lineage>
</organism>
<sequence>MKKRKLNYRFHNPNPAAETADYLLKILIEANTEKVQSAIQEAAAASDDTEEKLDEGHSA</sequence>
<accession>A0A2T3FMK3</accession>
<protein>
    <submittedName>
        <fullName evidence="2">Uncharacterized protein</fullName>
    </submittedName>
</protein>
<evidence type="ECO:0000313" key="2">
    <source>
        <dbReference type="EMBL" id="PST36516.1"/>
    </source>
</evidence>
<feature type="region of interest" description="Disordered" evidence="1">
    <location>
        <begin position="39"/>
        <end position="59"/>
    </location>
</feature>
<proteinExistence type="predicted"/>
<gene>
    <name evidence="2" type="ORF">C7U56_12060</name>
</gene>
<evidence type="ECO:0000256" key="1">
    <source>
        <dbReference type="SAM" id="MobiDB-lite"/>
    </source>
</evidence>
<dbReference type="AlphaFoldDB" id="A0A2T3FMK3"/>
<reference evidence="2 3" key="1">
    <citation type="submission" date="2018-03" db="EMBL/GenBank/DDBJ databases">
        <title>Lachnoclostridium SNUG30386 gen.nov., sp.nov., isolated from human faeces.</title>
        <authorList>
            <person name="Seo B."/>
            <person name="Jeon K."/>
            <person name="Ko G."/>
        </authorList>
    </citation>
    <scope>NUCLEOTIDE SEQUENCE [LARGE SCALE GENOMIC DNA]</scope>
    <source>
        <strain evidence="2 3">SNUG30386</strain>
    </source>
</reference>
<name>A0A2T3FMK3_9CLOT</name>
<keyword evidence="3" id="KW-1185">Reference proteome</keyword>
<dbReference type="RefSeq" id="WP_107001419.1">
    <property type="nucleotide sequence ID" value="NZ_PYLO01000004.1"/>
</dbReference>
<dbReference type="Proteomes" id="UP000241048">
    <property type="component" value="Unassembled WGS sequence"/>
</dbReference>